<dbReference type="Proteomes" id="UP000175971">
    <property type="component" value="Unassembled WGS sequence"/>
</dbReference>
<feature type="domain" description="DUF6671" evidence="1">
    <location>
        <begin position="67"/>
        <end position="289"/>
    </location>
</feature>
<dbReference type="EMBL" id="LJGZ01000021">
    <property type="protein sequence ID" value="OEV20780.1"/>
    <property type="molecule type" value="Genomic_DNA"/>
</dbReference>
<evidence type="ECO:0000259" key="1">
    <source>
        <dbReference type="Pfam" id="PF20376"/>
    </source>
</evidence>
<comment type="caution">
    <text evidence="2">The sequence shown here is derived from an EMBL/GenBank/DDBJ whole genome shotgun (WGS) entry which is preliminary data.</text>
</comment>
<reference evidence="2 3" key="1">
    <citation type="journal article" date="2016" name="Front. Microbiol.">
        <title>Comparative Genomics Analysis of Streptomyces Species Reveals Their Adaptation to the Marine Environment and Their Diversity at the Genomic Level.</title>
        <authorList>
            <person name="Tian X."/>
            <person name="Zhang Z."/>
            <person name="Yang T."/>
            <person name="Chen M."/>
            <person name="Li J."/>
            <person name="Chen F."/>
            <person name="Yang J."/>
            <person name="Li W."/>
            <person name="Zhang B."/>
            <person name="Zhang Z."/>
            <person name="Wu J."/>
            <person name="Zhang C."/>
            <person name="Long L."/>
            <person name="Xiao J."/>
        </authorList>
    </citation>
    <scope>NUCLEOTIDE SEQUENCE [LARGE SCALE GENOMIC DNA]</scope>
    <source>
        <strain evidence="2 3">SCSIO M10372</strain>
    </source>
</reference>
<dbReference type="Pfam" id="PF20376">
    <property type="entry name" value="DUF6671"/>
    <property type="match status" value="1"/>
</dbReference>
<proteinExistence type="predicted"/>
<accession>A0A1E7LX15</accession>
<dbReference type="OrthoDB" id="9793837at2"/>
<dbReference type="RefSeq" id="WP_070200845.1">
    <property type="nucleotide sequence ID" value="NZ_LJGZ01000021.1"/>
</dbReference>
<dbReference type="AlphaFoldDB" id="A0A1E7LX15"/>
<evidence type="ECO:0000313" key="2">
    <source>
        <dbReference type="EMBL" id="OEV20780.1"/>
    </source>
</evidence>
<name>A0A1E7LX15_9ACTN</name>
<organism evidence="2 3">
    <name type="scientific">Streptomyces nanshensis</name>
    <dbReference type="NCBI Taxonomy" id="518642"/>
    <lineage>
        <taxon>Bacteria</taxon>
        <taxon>Bacillati</taxon>
        <taxon>Actinomycetota</taxon>
        <taxon>Actinomycetes</taxon>
        <taxon>Kitasatosporales</taxon>
        <taxon>Streptomycetaceae</taxon>
        <taxon>Streptomyces</taxon>
    </lineage>
</organism>
<gene>
    <name evidence="2" type="ORF">AN221_11315</name>
</gene>
<sequence>MLTVHPYAGTQVALATRHGKQQALAPALARIPGMSLVLADDVDTDQLGTFTGEIPRSGSASETAVRKARLAIEATGLGLAVSSEGSFGPHPVAPMLSAGQEILAFVDTVRDVCILERRTTKTNFSHTTTRRLDEAADAFLARVGFGDHAVIVRPHSTADAQAPGPLVKGIQNRADLDAAISQCAAHSTDGLARLETDMRAHLNPTRMREISALAHQLASRLATLCPDCGTPGYGLVDREPGLPCGACGDPTRLTRATIHGCARCPHRSRHLRDDNQRSADPTFCDYCNP</sequence>
<protein>
    <recommendedName>
        <fullName evidence="1">DUF6671 domain-containing protein</fullName>
    </recommendedName>
</protein>
<dbReference type="InterPro" id="IPR046612">
    <property type="entry name" value="DUF6671"/>
</dbReference>
<dbReference type="PATRIC" id="fig|518642.7.peg.9395"/>
<keyword evidence="3" id="KW-1185">Reference proteome</keyword>
<evidence type="ECO:0000313" key="3">
    <source>
        <dbReference type="Proteomes" id="UP000175971"/>
    </source>
</evidence>